<keyword evidence="2" id="KW-1185">Reference proteome</keyword>
<gene>
    <name evidence="1" type="ORF">BVH74_00870</name>
</gene>
<dbReference type="Proteomes" id="UP000243488">
    <property type="component" value="Chromosome"/>
</dbReference>
<reference evidence="1 2" key="1">
    <citation type="submission" date="2017-03" db="EMBL/GenBank/DDBJ databases">
        <title>Complete genome sequence of the novel DNRA strain Pseudomonas sp. S-6-2 isolated from Chinese polluted river sediment. Journal of Biotechnology.</title>
        <authorList>
            <person name="Li J."/>
            <person name="Xiang F."/>
            <person name="Wang L."/>
            <person name="Xi L."/>
            <person name="Liu J."/>
        </authorList>
    </citation>
    <scope>NUCLEOTIDE SEQUENCE [LARGE SCALE GENOMIC DNA]</scope>
    <source>
        <strain evidence="1 2">S-6-2</strain>
    </source>
</reference>
<accession>A0A1V0B0H4</accession>
<dbReference type="KEGG" id="ppha:BVH74_00870"/>
<organism evidence="1 2">
    <name type="scientific">Halopseudomonas phragmitis</name>
    <dbReference type="NCBI Taxonomy" id="1931241"/>
    <lineage>
        <taxon>Bacteria</taxon>
        <taxon>Pseudomonadati</taxon>
        <taxon>Pseudomonadota</taxon>
        <taxon>Gammaproteobacteria</taxon>
        <taxon>Pseudomonadales</taxon>
        <taxon>Pseudomonadaceae</taxon>
        <taxon>Halopseudomonas</taxon>
    </lineage>
</organism>
<dbReference type="STRING" id="1931241.BVH74_00870"/>
<evidence type="ECO:0000313" key="2">
    <source>
        <dbReference type="Proteomes" id="UP000243488"/>
    </source>
</evidence>
<evidence type="ECO:0000313" key="1">
    <source>
        <dbReference type="EMBL" id="AQZ93405.1"/>
    </source>
</evidence>
<proteinExistence type="predicted"/>
<sequence length="162" mass="17749">MSFYFMTEVAMSEHYVQLVPVDAHFIPGLAAQQAVVALLRELWPQVGEIDCEVAEQVVYRDCGENFERVGCPHCGAELDIAAWHALMDADYCEQSGGFTLASQTLSCCAAVATVNELDYAWPQAFSRFAVIAQAPGGLLEPALLTQLEALLGCPLRVIYRMC</sequence>
<name>A0A1V0B0H4_9GAMM</name>
<dbReference type="EMBL" id="CP020100">
    <property type="protein sequence ID" value="AQZ93405.1"/>
    <property type="molecule type" value="Genomic_DNA"/>
</dbReference>
<dbReference type="AlphaFoldDB" id="A0A1V0B0H4"/>
<protein>
    <submittedName>
        <fullName evidence="1">Uncharacterized protein</fullName>
    </submittedName>
</protein>